<keyword evidence="1" id="KW-0732">Signal</keyword>
<dbReference type="KEGG" id="lrug:AB8B22_05920"/>
<evidence type="ECO:0000313" key="2">
    <source>
        <dbReference type="EMBL" id="XDU65966.1"/>
    </source>
</evidence>
<evidence type="ECO:0000256" key="1">
    <source>
        <dbReference type="SAM" id="SignalP"/>
    </source>
</evidence>
<dbReference type="AlphaFoldDB" id="A0AB39VDN7"/>
<feature type="signal peptide" evidence="1">
    <location>
        <begin position="1"/>
        <end position="22"/>
    </location>
</feature>
<protein>
    <recommendedName>
        <fullName evidence="3">Lipoprotein</fullName>
    </recommendedName>
</protein>
<proteinExistence type="predicted"/>
<evidence type="ECO:0008006" key="3">
    <source>
        <dbReference type="Google" id="ProtNLM"/>
    </source>
</evidence>
<dbReference type="PROSITE" id="PS51257">
    <property type="entry name" value="PROKAR_LIPOPROTEIN"/>
    <property type="match status" value="1"/>
</dbReference>
<sequence>MKKIRKIGIMFLVLAISISVIACGNQNKSKKVNDFSSKTEKESEEKLKASYGDGENRDFTTDGKLHEDKFLNKKFGYTDTSDEFEIKKDAKGYYVISYYYDEDNEAAQAEKEVRRLKVYKNFALVKEDGDNSMVYAYDTKLKKLVFLNSNGKIFLEATEME</sequence>
<name>A0AB39VDN7_9FUSO</name>
<feature type="chain" id="PRO_5044280245" description="Lipoprotein" evidence="1">
    <location>
        <begin position="23"/>
        <end position="161"/>
    </location>
</feature>
<accession>A0AB39VDN7</accession>
<dbReference type="RefSeq" id="WP_369710429.1">
    <property type="nucleotide sequence ID" value="NZ_CP165644.1"/>
</dbReference>
<dbReference type="EMBL" id="CP165644">
    <property type="protein sequence ID" value="XDU65966.1"/>
    <property type="molecule type" value="Genomic_DNA"/>
</dbReference>
<organism evidence="2">
    <name type="scientific">Leptotrichia rugosa</name>
    <dbReference type="NCBI Taxonomy" id="3239302"/>
    <lineage>
        <taxon>Bacteria</taxon>
        <taxon>Fusobacteriati</taxon>
        <taxon>Fusobacteriota</taxon>
        <taxon>Fusobacteriia</taxon>
        <taxon>Fusobacteriales</taxon>
        <taxon>Leptotrichiaceae</taxon>
        <taxon>Leptotrichia</taxon>
    </lineage>
</organism>
<gene>
    <name evidence="2" type="ORF">AB8B22_05920</name>
</gene>
<reference evidence="2" key="1">
    <citation type="submission" date="2024-07" db="EMBL/GenBank/DDBJ databases">
        <authorList>
            <person name="Li X.-J."/>
            <person name="Wang X."/>
        </authorList>
    </citation>
    <scope>NUCLEOTIDE SEQUENCE</scope>
    <source>
        <strain evidence="2">HSP-334</strain>
    </source>
</reference>